<dbReference type="AlphaFoldDB" id="A0A1Q6A4Z8"/>
<organism evidence="2 3">
    <name type="scientific">Mucilaginibacter polytrichastri</name>
    <dbReference type="NCBI Taxonomy" id="1302689"/>
    <lineage>
        <taxon>Bacteria</taxon>
        <taxon>Pseudomonadati</taxon>
        <taxon>Bacteroidota</taxon>
        <taxon>Sphingobacteriia</taxon>
        <taxon>Sphingobacteriales</taxon>
        <taxon>Sphingobacteriaceae</taxon>
        <taxon>Mucilaginibacter</taxon>
    </lineage>
</organism>
<dbReference type="Proteomes" id="UP000186720">
    <property type="component" value="Unassembled WGS sequence"/>
</dbReference>
<accession>A0A1Q6A4Z8</accession>
<feature type="domain" description="N-acetyltransferase" evidence="1">
    <location>
        <begin position="17"/>
        <end position="173"/>
    </location>
</feature>
<comment type="caution">
    <text evidence="2">The sequence shown here is derived from an EMBL/GenBank/DDBJ whole genome shotgun (WGS) entry which is preliminary data.</text>
</comment>
<sequence length="176" mass="20069">MLFLYANMKTILQTPRVLVRQFAEDEIDLLLTMNADERIARYITRRTVDETRDLFAQMLIDYKNTPELGRWALFNLEDNDFIGMCMLLDARPGLSGIEIGYSLNYKYWGMGLATEVVRATADYGLNTLNLKDICAITNIDNALSQRVLLKTGFKPSGTAVINYRLLPLFVKTKGDQ</sequence>
<gene>
    <name evidence="2" type="ORF">RG47T_4553</name>
</gene>
<evidence type="ECO:0000313" key="3">
    <source>
        <dbReference type="Proteomes" id="UP000186720"/>
    </source>
</evidence>
<dbReference type="PANTHER" id="PTHR43792">
    <property type="entry name" value="GNAT FAMILY, PUTATIVE (AFU_ORTHOLOGUE AFUA_3G00765)-RELATED-RELATED"/>
    <property type="match status" value="1"/>
</dbReference>
<dbReference type="PANTHER" id="PTHR43792:SF1">
    <property type="entry name" value="N-ACETYLTRANSFERASE DOMAIN-CONTAINING PROTEIN"/>
    <property type="match status" value="1"/>
</dbReference>
<dbReference type="Gene3D" id="3.40.630.30">
    <property type="match status" value="1"/>
</dbReference>
<dbReference type="GO" id="GO:0016747">
    <property type="term" value="F:acyltransferase activity, transferring groups other than amino-acyl groups"/>
    <property type="evidence" value="ECO:0007669"/>
    <property type="project" value="InterPro"/>
</dbReference>
<evidence type="ECO:0000259" key="1">
    <source>
        <dbReference type="PROSITE" id="PS51186"/>
    </source>
</evidence>
<proteinExistence type="predicted"/>
<dbReference type="InterPro" id="IPR051531">
    <property type="entry name" value="N-acetyltransferase"/>
</dbReference>
<dbReference type="Pfam" id="PF13302">
    <property type="entry name" value="Acetyltransf_3"/>
    <property type="match status" value="1"/>
</dbReference>
<dbReference type="OrthoDB" id="9788916at2"/>
<dbReference type="EMBL" id="MPPL01000001">
    <property type="protein sequence ID" value="OKS89073.1"/>
    <property type="molecule type" value="Genomic_DNA"/>
</dbReference>
<name>A0A1Q6A4Z8_9SPHI</name>
<dbReference type="SUPFAM" id="SSF55729">
    <property type="entry name" value="Acyl-CoA N-acyltransferases (Nat)"/>
    <property type="match status" value="1"/>
</dbReference>
<dbReference type="InterPro" id="IPR016181">
    <property type="entry name" value="Acyl_CoA_acyltransferase"/>
</dbReference>
<evidence type="ECO:0000313" key="2">
    <source>
        <dbReference type="EMBL" id="OKS89073.1"/>
    </source>
</evidence>
<dbReference type="STRING" id="1302689.RG47T_4553"/>
<dbReference type="PROSITE" id="PS51186">
    <property type="entry name" value="GNAT"/>
    <property type="match status" value="1"/>
</dbReference>
<keyword evidence="3" id="KW-1185">Reference proteome</keyword>
<dbReference type="InterPro" id="IPR000182">
    <property type="entry name" value="GNAT_dom"/>
</dbReference>
<reference evidence="2 3" key="1">
    <citation type="submission" date="2016-11" db="EMBL/GenBank/DDBJ databases">
        <title>Whole Genome Sequencing of Mucilaginibacter polytrichastri RG4-7(T) isolated from the moss sample.</title>
        <authorList>
            <person name="Li Y."/>
        </authorList>
    </citation>
    <scope>NUCLEOTIDE SEQUENCE [LARGE SCALE GENOMIC DNA]</scope>
    <source>
        <strain evidence="2 3">RG4-7</strain>
    </source>
</reference>
<protein>
    <recommendedName>
        <fullName evidence="1">N-acetyltransferase domain-containing protein</fullName>
    </recommendedName>
</protein>